<dbReference type="RefSeq" id="WP_301417497.1">
    <property type="nucleotide sequence ID" value="NZ_CP098023.1"/>
</dbReference>
<dbReference type="Pfam" id="PF03413">
    <property type="entry name" value="PepSY"/>
    <property type="match status" value="1"/>
</dbReference>
<evidence type="ECO:0000313" key="3">
    <source>
        <dbReference type="Proteomes" id="UP001321520"/>
    </source>
</evidence>
<evidence type="ECO:0000313" key="2">
    <source>
        <dbReference type="EMBL" id="WKD50825.1"/>
    </source>
</evidence>
<gene>
    <name evidence="2" type="ORF">M8T91_05210</name>
</gene>
<reference evidence="2 3" key="1">
    <citation type="submission" date="2022-05" db="EMBL/GenBank/DDBJ databases">
        <title>Microbulbifer sp. nov., isolated from sponge.</title>
        <authorList>
            <person name="Gao L."/>
        </authorList>
    </citation>
    <scope>NUCLEOTIDE SEQUENCE [LARGE SCALE GENOMIC DNA]</scope>
    <source>
        <strain evidence="2 3">MI-G</strain>
    </source>
</reference>
<feature type="domain" description="PepSY" evidence="1">
    <location>
        <begin position="49"/>
        <end position="103"/>
    </location>
</feature>
<proteinExistence type="predicted"/>
<evidence type="ECO:0000259" key="1">
    <source>
        <dbReference type="Pfam" id="PF03413"/>
    </source>
</evidence>
<sequence>MKPSSTFLRTFFLILALFPGLGSASVRGLPISEREAHKPEYHHVQGREISREAAASLVKRRYGGKILAISETRRNGQAVYRVKGLSDKSQVYVVYVDKQSGRISQ</sequence>
<dbReference type="EMBL" id="CP098023">
    <property type="protein sequence ID" value="WKD50825.1"/>
    <property type="molecule type" value="Genomic_DNA"/>
</dbReference>
<organism evidence="2 3">
    <name type="scientific">Microbulbifer spongiae</name>
    <dbReference type="NCBI Taxonomy" id="2944933"/>
    <lineage>
        <taxon>Bacteria</taxon>
        <taxon>Pseudomonadati</taxon>
        <taxon>Pseudomonadota</taxon>
        <taxon>Gammaproteobacteria</taxon>
        <taxon>Cellvibrionales</taxon>
        <taxon>Microbulbiferaceae</taxon>
        <taxon>Microbulbifer</taxon>
    </lineage>
</organism>
<dbReference type="Gene3D" id="3.10.450.40">
    <property type="match status" value="1"/>
</dbReference>
<dbReference type="Proteomes" id="UP001321520">
    <property type="component" value="Chromosome"/>
</dbReference>
<protein>
    <submittedName>
        <fullName evidence="2">PepSY domain-containing protein</fullName>
    </submittedName>
</protein>
<dbReference type="InterPro" id="IPR025711">
    <property type="entry name" value="PepSY"/>
</dbReference>
<name>A0ABY9EH75_9GAMM</name>
<accession>A0ABY9EH75</accession>
<keyword evidence="3" id="KW-1185">Reference proteome</keyword>